<dbReference type="PANTHER" id="PTHR11778">
    <property type="entry name" value="SERYL-TRNA SYNTHETASE"/>
    <property type="match status" value="1"/>
</dbReference>
<dbReference type="FunFam" id="1.10.287.40:FF:000005">
    <property type="entry name" value="Seryl-tRNA synthetase 2, mitochondrial"/>
    <property type="match status" value="1"/>
</dbReference>
<evidence type="ECO:0000259" key="22">
    <source>
        <dbReference type="PROSITE" id="PS50862"/>
    </source>
</evidence>
<dbReference type="NCBIfam" id="TIGR00414">
    <property type="entry name" value="serS"/>
    <property type="match status" value="1"/>
</dbReference>
<evidence type="ECO:0000256" key="19">
    <source>
        <dbReference type="ARBA" id="ARBA00073230"/>
    </source>
</evidence>
<dbReference type="EMBL" id="OZ035832">
    <property type="protein sequence ID" value="CAL1571336.1"/>
    <property type="molecule type" value="Genomic_DNA"/>
</dbReference>
<feature type="compositionally biased region" description="Low complexity" evidence="21">
    <location>
        <begin position="771"/>
        <end position="782"/>
    </location>
</feature>
<keyword evidence="24" id="KW-1185">Reference proteome</keyword>
<dbReference type="Gene3D" id="3.30.930.10">
    <property type="entry name" value="Bira Bifunctional Protein, Domain 2"/>
    <property type="match status" value="1"/>
</dbReference>
<evidence type="ECO:0000256" key="16">
    <source>
        <dbReference type="ARBA" id="ARBA00048823"/>
    </source>
</evidence>
<gene>
    <name evidence="23" type="ORF">KC01_LOCUS3460</name>
</gene>
<evidence type="ECO:0000256" key="7">
    <source>
        <dbReference type="ARBA" id="ARBA00022840"/>
    </source>
</evidence>
<evidence type="ECO:0000256" key="20">
    <source>
        <dbReference type="ARBA" id="ARBA00078988"/>
    </source>
</evidence>
<dbReference type="GO" id="GO:0005524">
    <property type="term" value="F:ATP binding"/>
    <property type="evidence" value="ECO:0007669"/>
    <property type="project" value="UniProtKB-KW"/>
</dbReference>
<evidence type="ECO:0000256" key="17">
    <source>
        <dbReference type="ARBA" id="ARBA00056247"/>
    </source>
</evidence>
<evidence type="ECO:0000256" key="12">
    <source>
        <dbReference type="ARBA" id="ARBA00023146"/>
    </source>
</evidence>
<comment type="catalytic activity">
    <reaction evidence="15">
        <text>tRNA(Sec) + L-serine + ATP = L-seryl-tRNA(Sec) + AMP + diphosphate + H(+)</text>
        <dbReference type="Rhea" id="RHEA:42580"/>
        <dbReference type="Rhea" id="RHEA-COMP:9742"/>
        <dbReference type="Rhea" id="RHEA-COMP:10128"/>
        <dbReference type="ChEBI" id="CHEBI:15378"/>
        <dbReference type="ChEBI" id="CHEBI:30616"/>
        <dbReference type="ChEBI" id="CHEBI:33019"/>
        <dbReference type="ChEBI" id="CHEBI:33384"/>
        <dbReference type="ChEBI" id="CHEBI:78442"/>
        <dbReference type="ChEBI" id="CHEBI:78533"/>
        <dbReference type="ChEBI" id="CHEBI:456215"/>
        <dbReference type="EC" id="6.1.1.11"/>
    </reaction>
</comment>
<feature type="compositionally biased region" description="Basic and acidic residues" evidence="21">
    <location>
        <begin position="794"/>
        <end position="822"/>
    </location>
</feature>
<protein>
    <recommendedName>
        <fullName evidence="19">Serine--tRNA ligase, mitochondrial</fullName>
        <ecNumber evidence="4">6.1.1.11</ecNumber>
    </recommendedName>
    <alternativeName>
        <fullName evidence="20">SerRSmt</fullName>
    </alternativeName>
    <alternativeName>
        <fullName evidence="13">Seryl-tRNA synthetase</fullName>
    </alternativeName>
    <alternativeName>
        <fullName evidence="14">Seryl-tRNA(Ser/Sec) synthetase</fullName>
    </alternativeName>
</protein>
<dbReference type="Pfam" id="PF00587">
    <property type="entry name" value="tRNA-synt_2b"/>
    <property type="match status" value="1"/>
</dbReference>
<evidence type="ECO:0000256" key="5">
    <source>
        <dbReference type="ARBA" id="ARBA00022598"/>
    </source>
</evidence>
<feature type="domain" description="Aminoacyl-transfer RNA synthetases class-II family profile" evidence="22">
    <location>
        <begin position="198"/>
        <end position="478"/>
    </location>
</feature>
<name>A0AAV2J148_KNICA</name>
<evidence type="ECO:0000256" key="10">
    <source>
        <dbReference type="ARBA" id="ARBA00022990"/>
    </source>
</evidence>
<comment type="similarity">
    <text evidence="3">Belongs to the class-II aminoacyl-tRNA synthetase family. Type-1 seryl-tRNA synthetase subfamily.</text>
</comment>
<feature type="compositionally biased region" description="Acidic residues" evidence="21">
    <location>
        <begin position="627"/>
        <end position="706"/>
    </location>
</feature>
<dbReference type="SUPFAM" id="SSF55681">
    <property type="entry name" value="Class II aaRS and biotin synthetases"/>
    <property type="match status" value="1"/>
</dbReference>
<dbReference type="InterPro" id="IPR042103">
    <property type="entry name" value="SerRS_1_N_sf"/>
</dbReference>
<comment type="subunit">
    <text evidence="18">Homodimer. The tRNA molecule probably binds across the dimer.</text>
</comment>
<dbReference type="FunFam" id="3.30.930.10:FF:000047">
    <property type="entry name" value="serine--tRNA ligase, mitochondrial isoform X2"/>
    <property type="match status" value="1"/>
</dbReference>
<dbReference type="Proteomes" id="UP001497482">
    <property type="component" value="Chromosome 10"/>
</dbReference>
<dbReference type="InterPro" id="IPR006195">
    <property type="entry name" value="aa-tRNA-synth_II"/>
</dbReference>
<keyword evidence="12" id="KW-0030">Aminoacyl-tRNA synthetase</keyword>
<evidence type="ECO:0000256" key="21">
    <source>
        <dbReference type="SAM" id="MobiDB-lite"/>
    </source>
</evidence>
<feature type="compositionally biased region" description="Acidic residues" evidence="21">
    <location>
        <begin position="823"/>
        <end position="840"/>
    </location>
</feature>
<reference evidence="23 24" key="1">
    <citation type="submission" date="2024-04" db="EMBL/GenBank/DDBJ databases">
        <authorList>
            <person name="Waldvogel A.-M."/>
            <person name="Schoenle A."/>
        </authorList>
    </citation>
    <scope>NUCLEOTIDE SEQUENCE [LARGE SCALE GENOMIC DNA]</scope>
</reference>
<comment type="function">
    <text evidence="17">Catalyzes the attachment of serine to tRNA(Ser). Is also probably able to aminoacylate tRNA(Sec) with serine, to form the misacylated tRNA L-seryl-tRNA(Sec), which will be further converted into selenocysteinyl-tRNA(Sec).</text>
</comment>
<dbReference type="InterPro" id="IPR002314">
    <property type="entry name" value="aa-tRNA-synt_IIb"/>
</dbReference>
<dbReference type="GO" id="GO:0005759">
    <property type="term" value="C:mitochondrial matrix"/>
    <property type="evidence" value="ECO:0007669"/>
    <property type="project" value="UniProtKB-SubCell"/>
</dbReference>
<keyword evidence="9" id="KW-0809">Transit peptide</keyword>
<dbReference type="InterPro" id="IPR045864">
    <property type="entry name" value="aa-tRNA-synth_II/BPL/LPL"/>
</dbReference>
<evidence type="ECO:0000256" key="6">
    <source>
        <dbReference type="ARBA" id="ARBA00022741"/>
    </source>
</evidence>
<evidence type="ECO:0000256" key="2">
    <source>
        <dbReference type="ARBA" id="ARBA00005045"/>
    </source>
</evidence>
<keyword evidence="10" id="KW-0007">Acetylation</keyword>
<dbReference type="InterPro" id="IPR010978">
    <property type="entry name" value="tRNA-bd_arm"/>
</dbReference>
<dbReference type="EC" id="6.1.1.11" evidence="4"/>
<dbReference type="SUPFAM" id="SSF46589">
    <property type="entry name" value="tRNA-binding arm"/>
    <property type="match status" value="1"/>
</dbReference>
<sequence>MAASFSCRLQGSLYALSPALRSCSRLSLALTHRCCHGAPPSSLYAHAREGYSHKPELDMDRVCAEPEAVVRNVERRKGELRGEDVWRIVELWKKLQATKAEISALEEHKKVISQTVKELVSKHEKKTLATLPQYSDARLGGREVRRRLSELRPEESDLEEEFYRRALRLPNDTHPDTPEGDESQARVLELVGHKPEFDFKPKGHVELGENLGLIRQRHLSHISGHRSYYLRGAGTRLQVALQNFTLDKLLHKGFIPLTVPDILKGAVFEGCGMQPHAHRSQVYALDPSRSPDLNLAGTGEVGIAGFFMDHAVRSSDLPVRSVCSSTCYRAETDTGRETWGLYRVHHFNKVEMFAVTADETGQESAEMLDEFVSLQKELFSELELHFRVLDMPTQELGAPAYRKFDIEAWMPGRDSYGEISSGSNCTDYQSRRLNILYEKENGFLRYAHTVNATACAIPRMIISLLETHQTREGAVLVPKALQPYFGAERIEKPTYGPLKYIGPNQQHKHVTQLGHARCFTCTRLPPPRARAAHIPLSSRLRSRSVNMRTASVLLLLAAMEVSCRPLSSSSLKEAKVECIIQQTLSGDDAQDECVPQLAEELQEIQRHHGLLQELQELAEHETKRERDDEDEGYEDEEDEGYNREDEDEEEEFGERDDEEEGERDDEEEGERDEEEEEEEGGRAEEEEGEAQDEEEVTEQTEEDEEVHELMKEAQKKNSETEDEEQGRRQQVEKLVEKEEEKEVQSTPTAEAPEEELRTSEEPGDQKRSEDSSTPSTETQTQSHRVEQSETEAPSAEKTEQKREMEKASDEATRQFEREKEERHEEEEEKEEQDEGEELLDIESQLRKVASELRALRRG</sequence>
<accession>A0AAV2J148</accession>
<keyword evidence="11" id="KW-0496">Mitochondrion</keyword>
<evidence type="ECO:0000256" key="9">
    <source>
        <dbReference type="ARBA" id="ARBA00022946"/>
    </source>
</evidence>
<dbReference type="PRINTS" id="PR00981">
    <property type="entry name" value="TRNASYNTHSER"/>
</dbReference>
<evidence type="ECO:0000256" key="4">
    <source>
        <dbReference type="ARBA" id="ARBA00012840"/>
    </source>
</evidence>
<evidence type="ECO:0000256" key="8">
    <source>
        <dbReference type="ARBA" id="ARBA00022917"/>
    </source>
</evidence>
<dbReference type="GO" id="GO:0004828">
    <property type="term" value="F:serine-tRNA ligase activity"/>
    <property type="evidence" value="ECO:0007669"/>
    <property type="project" value="UniProtKB-EC"/>
</dbReference>
<dbReference type="GO" id="GO:0006434">
    <property type="term" value="P:seryl-tRNA aminoacylation"/>
    <property type="evidence" value="ECO:0007669"/>
    <property type="project" value="InterPro"/>
</dbReference>
<evidence type="ECO:0000256" key="13">
    <source>
        <dbReference type="ARBA" id="ARBA00031113"/>
    </source>
</evidence>
<keyword evidence="6" id="KW-0547">Nucleotide-binding</keyword>
<dbReference type="InterPro" id="IPR002317">
    <property type="entry name" value="Ser-tRNA-ligase_type_1"/>
</dbReference>
<comment type="pathway">
    <text evidence="2">Aminoacyl-tRNA biosynthesis; selenocysteinyl-tRNA(Sec) biosynthesis; L-seryl-tRNA(Sec) from L-serine and tRNA(Sec): step 1/1.</text>
</comment>
<dbReference type="InterPro" id="IPR033729">
    <property type="entry name" value="SerRS_core"/>
</dbReference>
<feature type="compositionally biased region" description="Basic and acidic residues" evidence="21">
    <location>
        <begin position="617"/>
        <end position="626"/>
    </location>
</feature>
<evidence type="ECO:0000256" key="11">
    <source>
        <dbReference type="ARBA" id="ARBA00023128"/>
    </source>
</evidence>
<dbReference type="PROSITE" id="PS50862">
    <property type="entry name" value="AA_TRNA_LIGASE_II"/>
    <property type="match status" value="1"/>
</dbReference>
<dbReference type="Gene3D" id="1.10.287.40">
    <property type="entry name" value="Serine-tRNA synthetase, tRNA binding domain"/>
    <property type="match status" value="1"/>
</dbReference>
<organism evidence="23 24">
    <name type="scientific">Knipowitschia caucasica</name>
    <name type="common">Caucasian dwarf goby</name>
    <name type="synonym">Pomatoschistus caucasicus</name>
    <dbReference type="NCBI Taxonomy" id="637954"/>
    <lineage>
        <taxon>Eukaryota</taxon>
        <taxon>Metazoa</taxon>
        <taxon>Chordata</taxon>
        <taxon>Craniata</taxon>
        <taxon>Vertebrata</taxon>
        <taxon>Euteleostomi</taxon>
        <taxon>Actinopterygii</taxon>
        <taxon>Neopterygii</taxon>
        <taxon>Teleostei</taxon>
        <taxon>Neoteleostei</taxon>
        <taxon>Acanthomorphata</taxon>
        <taxon>Gobiaria</taxon>
        <taxon>Gobiiformes</taxon>
        <taxon>Gobioidei</taxon>
        <taxon>Gobiidae</taxon>
        <taxon>Gobiinae</taxon>
        <taxon>Knipowitschia</taxon>
    </lineage>
</organism>
<keyword evidence="5" id="KW-0436">Ligase</keyword>
<dbReference type="CDD" id="cd00770">
    <property type="entry name" value="SerRS_core"/>
    <property type="match status" value="1"/>
</dbReference>
<keyword evidence="7" id="KW-0067">ATP-binding</keyword>
<comment type="subcellular location">
    <subcellularLocation>
        <location evidence="1">Mitochondrion matrix</location>
    </subcellularLocation>
</comment>
<feature type="region of interest" description="Disordered" evidence="21">
    <location>
        <begin position="617"/>
        <end position="844"/>
    </location>
</feature>
<feature type="compositionally biased region" description="Basic and acidic residues" evidence="21">
    <location>
        <begin position="754"/>
        <end position="770"/>
    </location>
</feature>
<evidence type="ECO:0000313" key="24">
    <source>
        <dbReference type="Proteomes" id="UP001497482"/>
    </source>
</evidence>
<comment type="catalytic activity">
    <reaction evidence="16">
        <text>tRNA(Ser) + L-serine + ATP = L-seryl-tRNA(Ser) + AMP + diphosphate + H(+)</text>
        <dbReference type="Rhea" id="RHEA:12292"/>
        <dbReference type="Rhea" id="RHEA-COMP:9669"/>
        <dbReference type="Rhea" id="RHEA-COMP:9703"/>
        <dbReference type="ChEBI" id="CHEBI:15378"/>
        <dbReference type="ChEBI" id="CHEBI:30616"/>
        <dbReference type="ChEBI" id="CHEBI:33019"/>
        <dbReference type="ChEBI" id="CHEBI:33384"/>
        <dbReference type="ChEBI" id="CHEBI:78442"/>
        <dbReference type="ChEBI" id="CHEBI:78533"/>
        <dbReference type="ChEBI" id="CHEBI:456215"/>
        <dbReference type="EC" id="6.1.1.11"/>
    </reaction>
</comment>
<keyword evidence="8" id="KW-0648">Protein biosynthesis</keyword>
<evidence type="ECO:0000256" key="3">
    <source>
        <dbReference type="ARBA" id="ARBA00010728"/>
    </source>
</evidence>
<evidence type="ECO:0000256" key="15">
    <source>
        <dbReference type="ARBA" id="ARBA00047929"/>
    </source>
</evidence>
<dbReference type="AlphaFoldDB" id="A0AAV2J148"/>
<feature type="compositionally biased region" description="Basic and acidic residues" evidence="21">
    <location>
        <begin position="707"/>
        <end position="743"/>
    </location>
</feature>
<evidence type="ECO:0000256" key="1">
    <source>
        <dbReference type="ARBA" id="ARBA00004305"/>
    </source>
</evidence>
<evidence type="ECO:0000256" key="14">
    <source>
        <dbReference type="ARBA" id="ARBA00033352"/>
    </source>
</evidence>
<proteinExistence type="inferred from homology"/>
<evidence type="ECO:0000256" key="18">
    <source>
        <dbReference type="ARBA" id="ARBA00063855"/>
    </source>
</evidence>
<evidence type="ECO:0000313" key="23">
    <source>
        <dbReference type="EMBL" id="CAL1571336.1"/>
    </source>
</evidence>